<dbReference type="InterPro" id="IPR000859">
    <property type="entry name" value="CUB_dom"/>
</dbReference>
<evidence type="ECO:0000256" key="12">
    <source>
        <dbReference type="PROSITE-ProRule" id="PRU00059"/>
    </source>
</evidence>
<evidence type="ECO:0000256" key="8">
    <source>
        <dbReference type="ARBA" id="ARBA00022833"/>
    </source>
</evidence>
<dbReference type="EMBL" id="JAEAOA010000769">
    <property type="protein sequence ID" value="KAK3580253.1"/>
    <property type="molecule type" value="Genomic_DNA"/>
</dbReference>
<dbReference type="InterPro" id="IPR017050">
    <property type="entry name" value="Metallopeptidase_nem"/>
</dbReference>
<evidence type="ECO:0000256" key="7">
    <source>
        <dbReference type="ARBA" id="ARBA00022801"/>
    </source>
</evidence>
<dbReference type="PROSITE" id="PS01180">
    <property type="entry name" value="CUB"/>
    <property type="match status" value="1"/>
</dbReference>
<dbReference type="SUPFAM" id="SSF49854">
    <property type="entry name" value="Spermadhesin, CUB domain"/>
    <property type="match status" value="1"/>
</dbReference>
<dbReference type="CDD" id="cd04280">
    <property type="entry name" value="ZnMc_astacin_like"/>
    <property type="match status" value="1"/>
</dbReference>
<dbReference type="PANTHER" id="PTHR10127:SF780">
    <property type="entry name" value="METALLOENDOPEPTIDASE"/>
    <property type="match status" value="1"/>
</dbReference>
<dbReference type="Pfam" id="PF00431">
    <property type="entry name" value="CUB"/>
    <property type="match status" value="1"/>
</dbReference>
<evidence type="ECO:0000256" key="11">
    <source>
        <dbReference type="ARBA" id="ARBA00023180"/>
    </source>
</evidence>
<dbReference type="InterPro" id="IPR034035">
    <property type="entry name" value="Astacin-like_dom"/>
</dbReference>
<dbReference type="InterPro" id="IPR001506">
    <property type="entry name" value="Peptidase_M12A"/>
</dbReference>
<proteinExistence type="predicted"/>
<dbReference type="Pfam" id="PF01400">
    <property type="entry name" value="Astacin"/>
    <property type="match status" value="1"/>
</dbReference>
<dbReference type="EC" id="3.4.24.-" evidence="14"/>
<protein>
    <recommendedName>
        <fullName evidence="14">Metalloendopeptidase</fullName>
        <ecNumber evidence="14">3.4.24.-</ecNumber>
    </recommendedName>
</protein>
<feature type="domain" description="Peptidase M12A" evidence="16">
    <location>
        <begin position="118"/>
        <end position="313"/>
    </location>
</feature>
<dbReference type="Pfam" id="PF00090">
    <property type="entry name" value="TSP_1"/>
    <property type="match status" value="1"/>
</dbReference>
<keyword evidence="3" id="KW-0245">EGF-like domain</keyword>
<keyword evidence="11" id="KW-0325">Glycoprotein</keyword>
<feature type="binding site" evidence="13">
    <location>
        <position position="210"/>
    </location>
    <ligand>
        <name>Zn(2+)</name>
        <dbReference type="ChEBI" id="CHEBI:29105"/>
        <note>catalytic</note>
    </ligand>
</feature>
<reference evidence="17" key="1">
    <citation type="journal article" date="2021" name="Genome Biol. Evol.">
        <title>A High-Quality Reference Genome for a Parasitic Bivalve with Doubly Uniparental Inheritance (Bivalvia: Unionida).</title>
        <authorList>
            <person name="Smith C.H."/>
        </authorList>
    </citation>
    <scope>NUCLEOTIDE SEQUENCE</scope>
    <source>
        <strain evidence="17">CHS0354</strain>
    </source>
</reference>
<dbReference type="CDD" id="cd00041">
    <property type="entry name" value="CUB"/>
    <property type="match status" value="1"/>
</dbReference>
<dbReference type="InterPro" id="IPR000884">
    <property type="entry name" value="TSP1_rpt"/>
</dbReference>
<name>A0AAE0RV56_9BIVA</name>
<dbReference type="SMART" id="SM00042">
    <property type="entry name" value="CUB"/>
    <property type="match status" value="1"/>
</dbReference>
<dbReference type="PANTHER" id="PTHR10127">
    <property type="entry name" value="DISCOIDIN, CUB, EGF, LAMININ , AND ZINC METALLOPROTEASE DOMAIN CONTAINING"/>
    <property type="match status" value="1"/>
</dbReference>
<dbReference type="PROSITE" id="PS50092">
    <property type="entry name" value="TSP1"/>
    <property type="match status" value="1"/>
</dbReference>
<dbReference type="SUPFAM" id="SSF82895">
    <property type="entry name" value="TSP-1 type 1 repeat"/>
    <property type="match status" value="1"/>
</dbReference>
<reference evidence="17" key="3">
    <citation type="submission" date="2023-05" db="EMBL/GenBank/DDBJ databases">
        <authorList>
            <person name="Smith C.H."/>
        </authorList>
    </citation>
    <scope>NUCLEOTIDE SEQUENCE</scope>
    <source>
        <strain evidence="17">CHS0354</strain>
        <tissue evidence="17">Mantle</tissue>
    </source>
</reference>
<evidence type="ECO:0000313" key="18">
    <source>
        <dbReference type="Proteomes" id="UP001195483"/>
    </source>
</evidence>
<comment type="caution">
    <text evidence="17">The sequence shown here is derived from an EMBL/GenBank/DDBJ whole genome shotgun (WGS) entry which is preliminary data.</text>
</comment>
<comment type="cofactor">
    <cofactor evidence="13 14">
        <name>Zn(2+)</name>
        <dbReference type="ChEBI" id="CHEBI:29105"/>
    </cofactor>
    <text evidence="13 14">Binds 1 zinc ion per subunit.</text>
</comment>
<evidence type="ECO:0000256" key="3">
    <source>
        <dbReference type="ARBA" id="ARBA00022536"/>
    </source>
</evidence>
<evidence type="ECO:0000256" key="9">
    <source>
        <dbReference type="ARBA" id="ARBA00023049"/>
    </source>
</evidence>
<keyword evidence="9 13" id="KW-0482">Metalloprotease</keyword>
<dbReference type="SMART" id="SM00235">
    <property type="entry name" value="ZnMc"/>
    <property type="match status" value="1"/>
</dbReference>
<keyword evidence="8 13" id="KW-0862">Zinc</keyword>
<evidence type="ECO:0000256" key="5">
    <source>
        <dbReference type="ARBA" id="ARBA00022723"/>
    </source>
</evidence>
<evidence type="ECO:0000313" key="17">
    <source>
        <dbReference type="EMBL" id="KAK3580253.1"/>
    </source>
</evidence>
<keyword evidence="4 13" id="KW-0645">Protease</keyword>
<dbReference type="GO" id="GO:0018996">
    <property type="term" value="P:molting cycle, collagen and cuticulin-based cuticle"/>
    <property type="evidence" value="ECO:0007669"/>
    <property type="project" value="InterPro"/>
</dbReference>
<evidence type="ECO:0000256" key="13">
    <source>
        <dbReference type="PROSITE-ProRule" id="PRU01211"/>
    </source>
</evidence>
<dbReference type="Gene3D" id="2.20.100.10">
    <property type="entry name" value="Thrombospondin type-1 (TSP1) repeat"/>
    <property type="match status" value="1"/>
</dbReference>
<keyword evidence="6 14" id="KW-0732">Signal</keyword>
<keyword evidence="7 13" id="KW-0378">Hydrolase</keyword>
<dbReference type="InterPro" id="IPR036383">
    <property type="entry name" value="TSP1_rpt_sf"/>
</dbReference>
<dbReference type="InterPro" id="IPR024079">
    <property type="entry name" value="MetalloPept_cat_dom_sf"/>
</dbReference>
<evidence type="ECO:0000256" key="6">
    <source>
        <dbReference type="ARBA" id="ARBA00022729"/>
    </source>
</evidence>
<dbReference type="SUPFAM" id="SSF55486">
    <property type="entry name" value="Metalloproteases ('zincins'), catalytic domain"/>
    <property type="match status" value="1"/>
</dbReference>
<feature type="binding site" evidence="13">
    <location>
        <position position="214"/>
    </location>
    <ligand>
        <name>Zn(2+)</name>
        <dbReference type="ChEBI" id="CHEBI:29105"/>
        <note>catalytic</note>
    </ligand>
</feature>
<evidence type="ECO:0000256" key="1">
    <source>
        <dbReference type="ARBA" id="ARBA00004613"/>
    </source>
</evidence>
<dbReference type="AlphaFoldDB" id="A0AAE0RV56"/>
<evidence type="ECO:0000256" key="14">
    <source>
        <dbReference type="RuleBase" id="RU361183"/>
    </source>
</evidence>
<sequence length="706" mass="80660">MRSFNQQGTKVWMFLLEISILFLWPLECRPSIQILDSRFPEQSDLRPEVINDGQTMSDKQEVMRLLAVLEHKSESQMGIKKNSLSSFASNYVFEGDIILTPVQVQAILDQTSSRRKRKLISDEYRRWTLPIYYRFDGTHDKFEQQEIENAMKIWSEETCIEFKETNLFNGTGIVYTNEKGCWSYVGRQSSDAQQIISIGNGCYQTGTIEHEIGHVIGFWHEHARPDRDDHITIITDNIKNDSKSNFVHESWRSILTYDIPYDVGSLMHYGSETFSKNGLRTIETKDPLMQRVLGQRYELSFYDVKLANLAYCKDICNNKTLSGKCIHDGYQDPKNCSRCRCADGLSGDFCQSVAPSTGQCGGNVILQWGDQKILTSPGYPGNYYAGMKCNWMIESPKGTRISVKFTGLFLNYSSCDSYFIYYPCRDYVEVRYQDNLGATGGRFCCNNTRPLEPIVTHQNRSLILFRSRGEGQYGFNITVSISSCGGCYDTTFVQQPPCTKIEAYTCKQTWNETQKEPCTNLLWMTSDCDQYKIVTKERYAVCYREVQYCCDSFDLIGASCFKKGINLTGGETFSVTYNIQGDTNTISNDPSYTKESDALSQMTSWSEWSNCSRSCGGCGIQTRTRTCVSQYNCGKDFATTEDRTCNNNICKGYKKFCSSQKQIPFYAMCGFFQTCLRYRTETVYFVCDDLCCAGYNVQNDICVPES</sequence>
<evidence type="ECO:0000256" key="4">
    <source>
        <dbReference type="ARBA" id="ARBA00022670"/>
    </source>
</evidence>
<dbReference type="InterPro" id="IPR006026">
    <property type="entry name" value="Peptidase_Metallo"/>
</dbReference>
<dbReference type="Proteomes" id="UP001195483">
    <property type="component" value="Unassembled WGS sequence"/>
</dbReference>
<evidence type="ECO:0000259" key="15">
    <source>
        <dbReference type="PROSITE" id="PS01180"/>
    </source>
</evidence>
<feature type="domain" description="CUB" evidence="15">
    <location>
        <begin position="360"/>
        <end position="482"/>
    </location>
</feature>
<evidence type="ECO:0000256" key="10">
    <source>
        <dbReference type="ARBA" id="ARBA00023157"/>
    </source>
</evidence>
<dbReference type="InterPro" id="IPR035914">
    <property type="entry name" value="Sperma_CUB_dom_sf"/>
</dbReference>
<keyword evidence="10" id="KW-1015">Disulfide bond</keyword>
<organism evidence="17 18">
    <name type="scientific">Potamilus streckersoni</name>
    <dbReference type="NCBI Taxonomy" id="2493646"/>
    <lineage>
        <taxon>Eukaryota</taxon>
        <taxon>Metazoa</taxon>
        <taxon>Spiralia</taxon>
        <taxon>Lophotrochozoa</taxon>
        <taxon>Mollusca</taxon>
        <taxon>Bivalvia</taxon>
        <taxon>Autobranchia</taxon>
        <taxon>Heteroconchia</taxon>
        <taxon>Palaeoheterodonta</taxon>
        <taxon>Unionida</taxon>
        <taxon>Unionoidea</taxon>
        <taxon>Unionidae</taxon>
        <taxon>Ambleminae</taxon>
        <taxon>Lampsilini</taxon>
        <taxon>Potamilus</taxon>
    </lineage>
</organism>
<keyword evidence="5 13" id="KW-0479">Metal-binding</keyword>
<dbReference type="Gene3D" id="3.40.390.10">
    <property type="entry name" value="Collagenase (Catalytic Domain)"/>
    <property type="match status" value="1"/>
</dbReference>
<feature type="chain" id="PRO_5041774634" description="Metalloendopeptidase" evidence="14">
    <location>
        <begin position="29"/>
        <end position="706"/>
    </location>
</feature>
<dbReference type="PRINTS" id="PR00480">
    <property type="entry name" value="ASTACIN"/>
</dbReference>
<dbReference type="PROSITE" id="PS51864">
    <property type="entry name" value="ASTACIN"/>
    <property type="match status" value="1"/>
</dbReference>
<keyword evidence="2" id="KW-0964">Secreted</keyword>
<dbReference type="GO" id="GO:0004222">
    <property type="term" value="F:metalloendopeptidase activity"/>
    <property type="evidence" value="ECO:0007669"/>
    <property type="project" value="UniProtKB-UniRule"/>
</dbReference>
<comment type="subcellular location">
    <subcellularLocation>
        <location evidence="1">Secreted</location>
    </subcellularLocation>
</comment>
<feature type="binding site" evidence="13">
    <location>
        <position position="220"/>
    </location>
    <ligand>
        <name>Zn(2+)</name>
        <dbReference type="ChEBI" id="CHEBI:29105"/>
        <note>catalytic</note>
    </ligand>
</feature>
<dbReference type="SMART" id="SM00209">
    <property type="entry name" value="TSP1"/>
    <property type="match status" value="1"/>
</dbReference>
<gene>
    <name evidence="17" type="ORF">CHS0354_012781</name>
</gene>
<evidence type="ECO:0000259" key="16">
    <source>
        <dbReference type="PROSITE" id="PS51864"/>
    </source>
</evidence>
<dbReference type="PROSITE" id="PS00022">
    <property type="entry name" value="EGF_1"/>
    <property type="match status" value="1"/>
</dbReference>
<evidence type="ECO:0000256" key="2">
    <source>
        <dbReference type="ARBA" id="ARBA00022525"/>
    </source>
</evidence>
<keyword evidence="18" id="KW-1185">Reference proteome</keyword>
<dbReference type="InterPro" id="IPR000742">
    <property type="entry name" value="EGF"/>
</dbReference>
<dbReference type="Gene3D" id="2.60.120.290">
    <property type="entry name" value="Spermadhesin, CUB domain"/>
    <property type="match status" value="1"/>
</dbReference>
<dbReference type="FunFam" id="3.40.390.10:FF:000028">
    <property type="entry name" value="Zinc metalloproteinase"/>
    <property type="match status" value="1"/>
</dbReference>
<dbReference type="GO" id="GO:0006508">
    <property type="term" value="P:proteolysis"/>
    <property type="evidence" value="ECO:0007669"/>
    <property type="project" value="UniProtKB-KW"/>
</dbReference>
<reference evidence="17" key="2">
    <citation type="journal article" date="2021" name="Genome Biol. Evol.">
        <title>Developing a high-quality reference genome for a parasitic bivalve with doubly uniparental inheritance (Bivalvia: Unionida).</title>
        <authorList>
            <person name="Smith C.H."/>
        </authorList>
    </citation>
    <scope>NUCLEOTIDE SEQUENCE</scope>
    <source>
        <strain evidence="17">CHS0354</strain>
        <tissue evidence="17">Mantle</tissue>
    </source>
</reference>
<dbReference type="GO" id="GO:0008270">
    <property type="term" value="F:zinc ion binding"/>
    <property type="evidence" value="ECO:0007669"/>
    <property type="project" value="UniProtKB-UniRule"/>
</dbReference>
<dbReference type="GO" id="GO:0005576">
    <property type="term" value="C:extracellular region"/>
    <property type="evidence" value="ECO:0007669"/>
    <property type="project" value="UniProtKB-SubCell"/>
</dbReference>
<accession>A0AAE0RV56</accession>
<feature type="active site" evidence="13">
    <location>
        <position position="211"/>
    </location>
</feature>
<dbReference type="PIRSF" id="PIRSF036365">
    <property type="entry name" value="Astacin_nematoda"/>
    <property type="match status" value="1"/>
</dbReference>
<comment type="caution">
    <text evidence="12">Lacks conserved residue(s) required for the propagation of feature annotation.</text>
</comment>
<feature type="signal peptide" evidence="14">
    <location>
        <begin position="1"/>
        <end position="28"/>
    </location>
</feature>